<keyword evidence="1" id="KW-0547">Nucleotide-binding</keyword>
<evidence type="ECO:0000256" key="3">
    <source>
        <dbReference type="SAM" id="Phobius"/>
    </source>
</evidence>
<keyword evidence="3" id="KW-0472">Membrane</keyword>
<evidence type="ECO:0000256" key="1">
    <source>
        <dbReference type="ARBA" id="ARBA00022741"/>
    </source>
</evidence>
<feature type="transmembrane region" description="Helical" evidence="3">
    <location>
        <begin position="204"/>
        <end position="224"/>
    </location>
</feature>
<keyword evidence="3" id="KW-1133">Transmembrane helix</keyword>
<dbReference type="EMBL" id="CP092882">
    <property type="protein sequence ID" value="UYV81742.1"/>
    <property type="molecule type" value="Genomic_DNA"/>
</dbReference>
<feature type="transmembrane region" description="Helical" evidence="3">
    <location>
        <begin position="152"/>
        <end position="173"/>
    </location>
</feature>
<gene>
    <name evidence="4" type="ORF">LAZ67_20002180</name>
</gene>
<feature type="non-terminal residue" evidence="4">
    <location>
        <position position="1"/>
    </location>
</feature>
<proteinExistence type="predicted"/>
<feature type="transmembrane region" description="Helical" evidence="3">
    <location>
        <begin position="179"/>
        <end position="197"/>
    </location>
</feature>
<keyword evidence="2" id="KW-0456">Lyase</keyword>
<reference evidence="4 5" key="1">
    <citation type="submission" date="2022-01" db="EMBL/GenBank/DDBJ databases">
        <title>A chromosomal length assembly of Cordylochernes scorpioides.</title>
        <authorList>
            <person name="Zeh D."/>
            <person name="Zeh J."/>
        </authorList>
    </citation>
    <scope>NUCLEOTIDE SEQUENCE [LARGE SCALE GENOMIC DNA]</scope>
    <source>
        <strain evidence="4">IN4F17</strain>
        <tissue evidence="4">Whole Body</tissue>
    </source>
</reference>
<evidence type="ECO:0000313" key="5">
    <source>
        <dbReference type="Proteomes" id="UP001235939"/>
    </source>
</evidence>
<keyword evidence="5" id="KW-1185">Reference proteome</keyword>
<dbReference type="PANTHER" id="PTHR45627">
    <property type="entry name" value="ADENYLATE CYCLASE TYPE 1"/>
    <property type="match status" value="1"/>
</dbReference>
<protein>
    <submittedName>
        <fullName evidence="4">Acy-4</fullName>
    </submittedName>
</protein>
<keyword evidence="3" id="KW-0812">Transmembrane</keyword>
<feature type="transmembrane region" description="Helical" evidence="3">
    <location>
        <begin position="94"/>
        <end position="114"/>
    </location>
</feature>
<accession>A0ABY6LMY1</accession>
<evidence type="ECO:0000256" key="2">
    <source>
        <dbReference type="ARBA" id="ARBA00023239"/>
    </source>
</evidence>
<name>A0ABY6LMY1_9ARAC</name>
<dbReference type="Proteomes" id="UP001235939">
    <property type="component" value="Chromosome 20"/>
</dbReference>
<dbReference type="PANTHER" id="PTHR45627:SF1">
    <property type="entry name" value="ADENYLATE CYCLASE TYPE 8"/>
    <property type="match status" value="1"/>
</dbReference>
<feature type="transmembrane region" description="Helical" evidence="3">
    <location>
        <begin position="120"/>
        <end position="140"/>
    </location>
</feature>
<evidence type="ECO:0000313" key="4">
    <source>
        <dbReference type="EMBL" id="UYV81742.1"/>
    </source>
</evidence>
<sequence>MSGKEGNINQIRRLSTIVQAVVVEAEWKAWECPYTKNEDTVALRKFREQIKVELEAKDGEIENFLLVYMMDEMDLGYNRRALTQMFNKIPDVSFRSNVACAAAIWGAVVAVQLVGAPRSVASAAGLGAVSALLLGALGTAKKMQQWRRSARSAAVVALLAAMSGASAAGSVAACRTPQYAVLSWVLVASSAVAFLKLQFLLKLGTLAAMLAFFLGLVAGGPLLVGEQACLDTGPRLTSVVQKHPGIATTTNLYSPSAVLLCRSVLFPAGEWLPAGLVDGLTRGVQMETTARLDLLWKNQAETDLRDMRDLRTHNTQLLHNILPEHVARYFLERTVPGE</sequence>
<organism evidence="4 5">
    <name type="scientific">Cordylochernes scorpioides</name>
    <dbReference type="NCBI Taxonomy" id="51811"/>
    <lineage>
        <taxon>Eukaryota</taxon>
        <taxon>Metazoa</taxon>
        <taxon>Ecdysozoa</taxon>
        <taxon>Arthropoda</taxon>
        <taxon>Chelicerata</taxon>
        <taxon>Arachnida</taxon>
        <taxon>Pseudoscorpiones</taxon>
        <taxon>Cheliferoidea</taxon>
        <taxon>Chernetidae</taxon>
        <taxon>Cordylochernes</taxon>
    </lineage>
</organism>